<dbReference type="PANTHER" id="PTHR13393">
    <property type="entry name" value="SAM-DEPENDENT METHYLTRANSFERASE"/>
    <property type="match status" value="1"/>
</dbReference>
<comment type="caution">
    <text evidence="18">The sequence shown here is derived from an EMBL/GenBank/DDBJ whole genome shotgun (WGS) entry which is preliminary data.</text>
</comment>
<evidence type="ECO:0000256" key="17">
    <source>
        <dbReference type="SAM" id="MobiDB-lite"/>
    </source>
</evidence>
<dbReference type="GO" id="GO:0006397">
    <property type="term" value="P:mRNA processing"/>
    <property type="evidence" value="ECO:0007669"/>
    <property type="project" value="UniProtKB-ARBA"/>
</dbReference>
<feature type="compositionally biased region" description="Basic residues" evidence="17">
    <location>
        <begin position="385"/>
        <end position="401"/>
    </location>
</feature>
<dbReference type="GO" id="GO:0005634">
    <property type="term" value="C:nucleus"/>
    <property type="evidence" value="ECO:0007669"/>
    <property type="project" value="UniProtKB-SubCell"/>
</dbReference>
<keyword evidence="9" id="KW-0949">S-adenosyl-L-methionine</keyword>
<evidence type="ECO:0000256" key="13">
    <source>
        <dbReference type="ARBA" id="ARBA00032914"/>
    </source>
</evidence>
<dbReference type="AlphaFoldDB" id="A0A2G8KSE6"/>
<comment type="subcellular location">
    <subcellularLocation>
        <location evidence="2">Cytoplasm</location>
    </subcellularLocation>
    <subcellularLocation>
        <location evidence="1">Nucleus</location>
    </subcellularLocation>
</comment>
<evidence type="ECO:0000256" key="8">
    <source>
        <dbReference type="ARBA" id="ARBA00022679"/>
    </source>
</evidence>
<feature type="region of interest" description="Disordered" evidence="17">
    <location>
        <begin position="381"/>
        <end position="437"/>
    </location>
</feature>
<evidence type="ECO:0000256" key="7">
    <source>
        <dbReference type="ARBA" id="ARBA00022603"/>
    </source>
</evidence>
<keyword evidence="19" id="KW-1185">Reference proteome</keyword>
<evidence type="ECO:0000313" key="18">
    <source>
        <dbReference type="EMBL" id="PIK50902.1"/>
    </source>
</evidence>
<evidence type="ECO:0000256" key="6">
    <source>
        <dbReference type="ARBA" id="ARBA00022490"/>
    </source>
</evidence>
<feature type="region of interest" description="Disordered" evidence="17">
    <location>
        <begin position="473"/>
        <end position="513"/>
    </location>
</feature>
<dbReference type="EMBL" id="MRZV01000399">
    <property type="protein sequence ID" value="PIK50902.1"/>
    <property type="molecule type" value="Genomic_DNA"/>
</dbReference>
<dbReference type="STRING" id="307972.A0A2G8KSE6"/>
<dbReference type="GO" id="GO:0005737">
    <property type="term" value="C:cytoplasm"/>
    <property type="evidence" value="ECO:0007669"/>
    <property type="project" value="UniProtKB-SubCell"/>
</dbReference>
<dbReference type="SUPFAM" id="SSF53335">
    <property type="entry name" value="S-adenosyl-L-methionine-dependent methyltransferases"/>
    <property type="match status" value="1"/>
</dbReference>
<evidence type="ECO:0000313" key="19">
    <source>
        <dbReference type="Proteomes" id="UP000230750"/>
    </source>
</evidence>
<evidence type="ECO:0000256" key="10">
    <source>
        <dbReference type="ARBA" id="ARBA00022884"/>
    </source>
</evidence>
<protein>
    <recommendedName>
        <fullName evidence="15">RNA N(6)-adenosine-methyltransferase METTL16</fullName>
        <ecNumber evidence="5">2.1.1.346</ecNumber>
        <ecNumber evidence="4">2.1.1.348</ecNumber>
    </recommendedName>
    <alternativeName>
        <fullName evidence="13">Methyltransferase 10 domain-containing protein</fullName>
    </alternativeName>
    <alternativeName>
        <fullName evidence="14">Methyltransferase-like protein 16</fullName>
    </alternativeName>
    <alternativeName>
        <fullName evidence="16">RNA N(6)-adenosine-methyltransferase mettl16</fullName>
    </alternativeName>
    <alternativeName>
        <fullName evidence="12">U6 small nuclear RNA (adenine-(43)-N(6))-methyltransferase</fullName>
    </alternativeName>
</protein>
<dbReference type="OrthoDB" id="514248at2759"/>
<dbReference type="Pfam" id="PF05971">
    <property type="entry name" value="Methyltransf_10"/>
    <property type="match status" value="1"/>
</dbReference>
<dbReference type="GO" id="GO:0043488">
    <property type="term" value="P:regulation of mRNA stability"/>
    <property type="evidence" value="ECO:0007669"/>
    <property type="project" value="UniProtKB-ARBA"/>
</dbReference>
<evidence type="ECO:0000256" key="5">
    <source>
        <dbReference type="ARBA" id="ARBA00012166"/>
    </source>
</evidence>
<keyword evidence="10" id="KW-0694">RNA-binding</keyword>
<keyword evidence="8 18" id="KW-0808">Transferase</keyword>
<sequence>MALNKFMHPRNLYKHNRPDFSKLGEKYPDFKSFLTFSDKGKASLDFKDPEALKALTCTLLKEDFDIKLDVPLDHIIPTVPLRLNYIHWLEDLLEGTPNIGSIWGIDIGCGTSCIYPLLGAKMNGWHFWALEVDPLGLQYANENVEVNKLGHQIRVIENTNESLFLDLLNSSEYEQPKFHFTMCNPPFFGNLLEAQGFMSSRSCDRPEPSSVSTADEGEMIVEGGEVEFVKKMISESCQVADRVLWFTSMLGKKSSVGQVVAELKKEKVPTWTTTEFCQGRTMRWGVAWSYQRTAKKHSPGKKKSKEKPPLAIQVPPTYIDKLFQKLEPDSRDGRQSRGRQEKILAVAMAMEEIMKNLKMAITKQLVSTKWNPKFELVANRNTWSHQRRKRRQSKSKKGRKKQLQETESRPIQETSTSHASASGHPATHTPTQRSPGDAQKIIQTADAGNTIYKQGILEESAPVQRDDRHIDTGLETPLLDPALNGSSTHSESTRSLVLSESERDHSPDNNNTLAQVKTNKEGIVVERSTRKDSDFCCNEKKDLLIKRKERHVTWREEDCSDLLEGKPPVKQRKLTNSEAAVIKDGIDGTMGCHGDISGTEQYQVPSSNVTEKECLPTTTKPMCDLRNYLHNKINIHDAQECKVRIDEYALQKEEAHPPKGSWRPASGQHVHSAICMSSSDPGSGSDADQGPLIKFILEVKIVTKGVIEVVFSCDAGQSREILHQIAQYVKNHITKETKG</sequence>
<evidence type="ECO:0000256" key="16">
    <source>
        <dbReference type="ARBA" id="ARBA00074041"/>
    </source>
</evidence>
<accession>A0A2G8KSE6</accession>
<name>A0A2G8KSE6_STIJA</name>
<gene>
    <name evidence="18" type="ORF">BSL78_12202</name>
</gene>
<evidence type="ECO:0000256" key="4">
    <source>
        <dbReference type="ARBA" id="ARBA00012160"/>
    </source>
</evidence>
<dbReference type="Proteomes" id="UP000230750">
    <property type="component" value="Unassembled WGS sequence"/>
</dbReference>
<evidence type="ECO:0000256" key="9">
    <source>
        <dbReference type="ARBA" id="ARBA00022691"/>
    </source>
</evidence>
<evidence type="ECO:0000256" key="14">
    <source>
        <dbReference type="ARBA" id="ARBA00032945"/>
    </source>
</evidence>
<dbReference type="GO" id="GO:0001734">
    <property type="term" value="F:mRNA m(6)A methyltransferase activity"/>
    <property type="evidence" value="ECO:0007669"/>
    <property type="project" value="UniProtKB-EC"/>
</dbReference>
<dbReference type="EC" id="2.1.1.348" evidence="4"/>
<keyword evidence="11" id="KW-0539">Nucleus</keyword>
<evidence type="ECO:0000256" key="11">
    <source>
        <dbReference type="ARBA" id="ARBA00023242"/>
    </source>
</evidence>
<evidence type="ECO:0000256" key="15">
    <source>
        <dbReference type="ARBA" id="ARBA00070459"/>
    </source>
</evidence>
<feature type="compositionally biased region" description="Polar residues" evidence="17">
    <location>
        <begin position="411"/>
        <end position="420"/>
    </location>
</feature>
<keyword evidence="6" id="KW-0963">Cytoplasm</keyword>
<dbReference type="EC" id="2.1.1.346" evidence="5"/>
<reference evidence="18 19" key="1">
    <citation type="journal article" date="2017" name="PLoS Biol.">
        <title>The sea cucumber genome provides insights into morphological evolution and visceral regeneration.</title>
        <authorList>
            <person name="Zhang X."/>
            <person name="Sun L."/>
            <person name="Yuan J."/>
            <person name="Sun Y."/>
            <person name="Gao Y."/>
            <person name="Zhang L."/>
            <person name="Li S."/>
            <person name="Dai H."/>
            <person name="Hamel J.F."/>
            <person name="Liu C."/>
            <person name="Yu Y."/>
            <person name="Liu S."/>
            <person name="Lin W."/>
            <person name="Guo K."/>
            <person name="Jin S."/>
            <person name="Xu P."/>
            <person name="Storey K.B."/>
            <person name="Huan P."/>
            <person name="Zhang T."/>
            <person name="Zhou Y."/>
            <person name="Zhang J."/>
            <person name="Lin C."/>
            <person name="Li X."/>
            <person name="Xing L."/>
            <person name="Huo D."/>
            <person name="Sun M."/>
            <person name="Wang L."/>
            <person name="Mercier A."/>
            <person name="Li F."/>
            <person name="Yang H."/>
            <person name="Xiang J."/>
        </authorList>
    </citation>
    <scope>NUCLEOTIDE SEQUENCE [LARGE SCALE GENOMIC DNA]</scope>
    <source>
        <strain evidence="18">Shaxun</strain>
        <tissue evidence="18">Muscle</tissue>
    </source>
</reference>
<dbReference type="InterPro" id="IPR029063">
    <property type="entry name" value="SAM-dependent_MTases_sf"/>
</dbReference>
<evidence type="ECO:0000256" key="1">
    <source>
        <dbReference type="ARBA" id="ARBA00004123"/>
    </source>
</evidence>
<dbReference type="Gene3D" id="3.40.50.150">
    <property type="entry name" value="Vaccinia Virus protein VP39"/>
    <property type="match status" value="1"/>
</dbReference>
<dbReference type="CDD" id="cd02440">
    <property type="entry name" value="AdoMet_MTases"/>
    <property type="match status" value="1"/>
</dbReference>
<dbReference type="GO" id="GO:0051254">
    <property type="term" value="P:positive regulation of RNA metabolic process"/>
    <property type="evidence" value="ECO:0007669"/>
    <property type="project" value="UniProtKB-ARBA"/>
</dbReference>
<evidence type="ECO:0000256" key="3">
    <source>
        <dbReference type="ARBA" id="ARBA00005878"/>
    </source>
</evidence>
<dbReference type="PANTHER" id="PTHR13393:SF0">
    <property type="entry name" value="RNA N6-ADENOSINE-METHYLTRANSFERASE METTL16"/>
    <property type="match status" value="1"/>
</dbReference>
<dbReference type="GO" id="GO:0120048">
    <property type="term" value="F:U6 snRNA (adenine-(43)-N(6))-methyltransferase activity"/>
    <property type="evidence" value="ECO:0007669"/>
    <property type="project" value="UniProtKB-EC"/>
</dbReference>
<dbReference type="GO" id="GO:0070475">
    <property type="term" value="P:rRNA base methylation"/>
    <property type="evidence" value="ECO:0007669"/>
    <property type="project" value="TreeGrafter"/>
</dbReference>
<dbReference type="FunFam" id="3.40.50.150:FF:000062">
    <property type="entry name" value="U6 small nuclear RNA (adenine-(43)-N(6))-methyltransferase"/>
    <property type="match status" value="1"/>
</dbReference>
<dbReference type="GO" id="GO:0003723">
    <property type="term" value="F:RNA binding"/>
    <property type="evidence" value="ECO:0007669"/>
    <property type="project" value="UniProtKB-KW"/>
</dbReference>
<comment type="similarity">
    <text evidence="3">Belongs to the methyltransferase superfamily. METTL16/RlmF family.</text>
</comment>
<dbReference type="InterPro" id="IPR010286">
    <property type="entry name" value="METTL16/RlmF"/>
</dbReference>
<feature type="compositionally biased region" description="Polar residues" evidence="17">
    <location>
        <begin position="484"/>
        <end position="498"/>
    </location>
</feature>
<proteinExistence type="inferred from homology"/>
<evidence type="ECO:0000256" key="12">
    <source>
        <dbReference type="ARBA" id="ARBA00031450"/>
    </source>
</evidence>
<organism evidence="18 19">
    <name type="scientific">Stichopus japonicus</name>
    <name type="common">Sea cucumber</name>
    <dbReference type="NCBI Taxonomy" id="307972"/>
    <lineage>
        <taxon>Eukaryota</taxon>
        <taxon>Metazoa</taxon>
        <taxon>Echinodermata</taxon>
        <taxon>Eleutherozoa</taxon>
        <taxon>Echinozoa</taxon>
        <taxon>Holothuroidea</taxon>
        <taxon>Aspidochirotacea</taxon>
        <taxon>Aspidochirotida</taxon>
        <taxon>Stichopodidae</taxon>
        <taxon>Apostichopus</taxon>
    </lineage>
</organism>
<evidence type="ECO:0000256" key="2">
    <source>
        <dbReference type="ARBA" id="ARBA00004496"/>
    </source>
</evidence>
<dbReference type="GO" id="GO:0009896">
    <property type="term" value="P:positive regulation of catabolic process"/>
    <property type="evidence" value="ECO:0007669"/>
    <property type="project" value="UniProtKB-ARBA"/>
</dbReference>
<keyword evidence="7 18" id="KW-0489">Methyltransferase</keyword>